<protein>
    <submittedName>
        <fullName evidence="1">Uncharacterized protein</fullName>
    </submittedName>
</protein>
<name>A0A0B2URL3_TOXCA</name>
<dbReference type="AlphaFoldDB" id="A0A0B2URL3"/>
<dbReference type="STRING" id="6265.A0A0B2URL3"/>
<accession>A0A0B2URL3</accession>
<keyword evidence="2" id="KW-1185">Reference proteome</keyword>
<gene>
    <name evidence="1" type="ORF">Tcan_01822</name>
</gene>
<comment type="caution">
    <text evidence="1">The sequence shown here is derived from an EMBL/GenBank/DDBJ whole genome shotgun (WGS) entry which is preliminary data.</text>
</comment>
<dbReference type="EMBL" id="JPKZ01017704">
    <property type="protein sequence ID" value="KHN71864.1"/>
    <property type="molecule type" value="Genomic_DNA"/>
</dbReference>
<dbReference type="Proteomes" id="UP000031036">
    <property type="component" value="Unassembled WGS sequence"/>
</dbReference>
<organism evidence="1 2">
    <name type="scientific">Toxocara canis</name>
    <name type="common">Canine roundworm</name>
    <dbReference type="NCBI Taxonomy" id="6265"/>
    <lineage>
        <taxon>Eukaryota</taxon>
        <taxon>Metazoa</taxon>
        <taxon>Ecdysozoa</taxon>
        <taxon>Nematoda</taxon>
        <taxon>Chromadorea</taxon>
        <taxon>Rhabditida</taxon>
        <taxon>Spirurina</taxon>
        <taxon>Ascaridomorpha</taxon>
        <taxon>Ascaridoidea</taxon>
        <taxon>Toxocaridae</taxon>
        <taxon>Toxocara</taxon>
    </lineage>
</organism>
<sequence>MSPISERSYIARDLGLSPEAEVNGEKVLPLGEYLLNVGKLLETLLTQSASSEHAEAFVRCGAANRLIALLFVKQISLEVSQSIFPQLVSNILRYLYVCHCSLFEIVNKFRYFYAVLCI</sequence>
<reference evidence="1 2" key="1">
    <citation type="submission" date="2014-11" db="EMBL/GenBank/DDBJ databases">
        <title>Genetic blueprint of the zoonotic pathogen Toxocara canis.</title>
        <authorList>
            <person name="Zhu X.-Q."/>
            <person name="Korhonen P.K."/>
            <person name="Cai H."/>
            <person name="Young N.D."/>
            <person name="Nejsum P."/>
            <person name="von Samson-Himmelstjerna G."/>
            <person name="Boag P.R."/>
            <person name="Tan P."/>
            <person name="Li Q."/>
            <person name="Min J."/>
            <person name="Yang Y."/>
            <person name="Wang X."/>
            <person name="Fang X."/>
            <person name="Hall R.S."/>
            <person name="Hofmann A."/>
            <person name="Sternberg P.W."/>
            <person name="Jex A.R."/>
            <person name="Gasser R.B."/>
        </authorList>
    </citation>
    <scope>NUCLEOTIDE SEQUENCE [LARGE SCALE GENOMIC DNA]</scope>
    <source>
        <strain evidence="1">PN_DK_2014</strain>
    </source>
</reference>
<dbReference type="OrthoDB" id="423283at2759"/>
<evidence type="ECO:0000313" key="1">
    <source>
        <dbReference type="EMBL" id="KHN71864.1"/>
    </source>
</evidence>
<proteinExistence type="predicted"/>
<evidence type="ECO:0000313" key="2">
    <source>
        <dbReference type="Proteomes" id="UP000031036"/>
    </source>
</evidence>